<reference evidence="3" key="1">
    <citation type="journal article" date="2019" name="Int. J. Syst. Evol. Microbiol.">
        <title>The Global Catalogue of Microorganisms (GCM) 10K type strain sequencing project: providing services to taxonomists for standard genome sequencing and annotation.</title>
        <authorList>
            <consortium name="The Broad Institute Genomics Platform"/>
            <consortium name="The Broad Institute Genome Sequencing Center for Infectious Disease"/>
            <person name="Wu L."/>
            <person name="Ma J."/>
        </authorList>
    </citation>
    <scope>NUCLEOTIDE SEQUENCE [LARGE SCALE GENOMIC DNA]</scope>
    <source>
        <strain evidence="3">NBRC 108728</strain>
    </source>
</reference>
<keyword evidence="2" id="KW-0614">Plasmid</keyword>
<evidence type="ECO:0000256" key="1">
    <source>
        <dbReference type="SAM" id="MobiDB-lite"/>
    </source>
</evidence>
<name>A0ABM8GVM2_9MICO</name>
<evidence type="ECO:0000313" key="3">
    <source>
        <dbReference type="Proteomes" id="UP001321486"/>
    </source>
</evidence>
<keyword evidence="3" id="KW-1185">Reference proteome</keyword>
<accession>A0ABM8GVM2</accession>
<protein>
    <submittedName>
        <fullName evidence="2">Uncharacterized protein</fullName>
    </submittedName>
</protein>
<sequence length="93" mass="9350">MQTSTITSEGVDTIEVGVVSGDLDIATAVANGIAIVTVAYSGALDTYTVVGSALPTSMTEADAHSKVIEHLGGPVPRDDAGNTGSLSLDDFVL</sequence>
<dbReference type="RefSeq" id="WP_286347367.1">
    <property type="nucleotide sequence ID" value="NZ_AP027733.1"/>
</dbReference>
<geneLocation type="plasmid" evidence="2 3">
    <name>pNBRC108728a</name>
</geneLocation>
<proteinExistence type="predicted"/>
<gene>
    <name evidence="2" type="ORF">GCM10025867_47610</name>
</gene>
<dbReference type="Proteomes" id="UP001321486">
    <property type="component" value="Plasmid pNBRC108728a"/>
</dbReference>
<dbReference type="EMBL" id="AP027733">
    <property type="protein sequence ID" value="BDZ52520.1"/>
    <property type="molecule type" value="Genomic_DNA"/>
</dbReference>
<organism evidence="2 3">
    <name type="scientific">Frondihabitans sucicola</name>
    <dbReference type="NCBI Taxonomy" id="1268041"/>
    <lineage>
        <taxon>Bacteria</taxon>
        <taxon>Bacillati</taxon>
        <taxon>Actinomycetota</taxon>
        <taxon>Actinomycetes</taxon>
        <taxon>Micrococcales</taxon>
        <taxon>Microbacteriaceae</taxon>
        <taxon>Frondihabitans</taxon>
    </lineage>
</organism>
<evidence type="ECO:0000313" key="2">
    <source>
        <dbReference type="EMBL" id="BDZ52520.1"/>
    </source>
</evidence>
<feature type="region of interest" description="Disordered" evidence="1">
    <location>
        <begin position="70"/>
        <end position="93"/>
    </location>
</feature>